<accession>A0A344LIC1</accession>
<dbReference type="GO" id="GO:0003677">
    <property type="term" value="F:DNA binding"/>
    <property type="evidence" value="ECO:0007669"/>
    <property type="project" value="UniProtKB-KW"/>
</dbReference>
<dbReference type="InterPro" id="IPR000792">
    <property type="entry name" value="Tscrpt_reg_LuxR_C"/>
</dbReference>
<dbReference type="InterPro" id="IPR039420">
    <property type="entry name" value="WalR-like"/>
</dbReference>
<evidence type="ECO:0000256" key="5">
    <source>
        <dbReference type="PROSITE-ProRule" id="PRU00169"/>
    </source>
</evidence>
<dbReference type="CDD" id="cd17535">
    <property type="entry name" value="REC_NarL-like"/>
    <property type="match status" value="1"/>
</dbReference>
<keyword evidence="4" id="KW-0804">Transcription</keyword>
<dbReference type="KEGG" id="aab:A4R43_39525"/>
<evidence type="ECO:0000259" key="6">
    <source>
        <dbReference type="PROSITE" id="PS50043"/>
    </source>
</evidence>
<evidence type="ECO:0000256" key="3">
    <source>
        <dbReference type="ARBA" id="ARBA00023125"/>
    </source>
</evidence>
<dbReference type="InterPro" id="IPR001789">
    <property type="entry name" value="Sig_transdc_resp-reg_receiver"/>
</dbReference>
<dbReference type="SMART" id="SM00448">
    <property type="entry name" value="REC"/>
    <property type="match status" value="1"/>
</dbReference>
<evidence type="ECO:0000313" key="8">
    <source>
        <dbReference type="EMBL" id="AXB47795.1"/>
    </source>
</evidence>
<dbReference type="PANTHER" id="PTHR43214">
    <property type="entry name" value="TWO-COMPONENT RESPONSE REGULATOR"/>
    <property type="match status" value="1"/>
</dbReference>
<evidence type="ECO:0000313" key="9">
    <source>
        <dbReference type="Proteomes" id="UP000250434"/>
    </source>
</evidence>
<evidence type="ECO:0000256" key="4">
    <source>
        <dbReference type="ARBA" id="ARBA00023163"/>
    </source>
</evidence>
<dbReference type="EMBL" id="CP015163">
    <property type="protein sequence ID" value="AXB47795.1"/>
    <property type="molecule type" value="Genomic_DNA"/>
</dbReference>
<dbReference type="Pfam" id="PF00072">
    <property type="entry name" value="Response_reg"/>
    <property type="match status" value="1"/>
</dbReference>
<sequence length="217" mass="22706">MIRVLLADDQALVRSAFALLISSAEDMAVVGEAADGAQAVTMARAERADVVVMDIRMPGTDGIAATARIAEDPDLAGVRVLILTTFETDDNVLGALRAGASGFLVKDAKPGTLLAAIRTVAAGDALLSPGATRALITRVLAQPDPPPGVLDMLTAREREVLTLIGRGLSNAELAEELVISPLTAKTYVSRLLTKLDARDRAQLVIAAYESGLVRPQL</sequence>
<dbReference type="OrthoDB" id="9808843at2"/>
<dbReference type="Proteomes" id="UP000250434">
    <property type="component" value="Chromosome"/>
</dbReference>
<evidence type="ECO:0000256" key="2">
    <source>
        <dbReference type="ARBA" id="ARBA00023015"/>
    </source>
</evidence>
<dbReference type="Pfam" id="PF00196">
    <property type="entry name" value="GerE"/>
    <property type="match status" value="1"/>
</dbReference>
<dbReference type="InterPro" id="IPR016032">
    <property type="entry name" value="Sig_transdc_resp-reg_C-effctor"/>
</dbReference>
<keyword evidence="9" id="KW-1185">Reference proteome</keyword>
<feature type="domain" description="Response regulatory" evidence="7">
    <location>
        <begin position="3"/>
        <end position="121"/>
    </location>
</feature>
<gene>
    <name evidence="8" type="ORF">A4R43_39525</name>
</gene>
<dbReference type="PANTHER" id="PTHR43214:SF24">
    <property type="entry name" value="TRANSCRIPTIONAL REGULATORY PROTEIN NARL-RELATED"/>
    <property type="match status" value="1"/>
</dbReference>
<dbReference type="SUPFAM" id="SSF46894">
    <property type="entry name" value="C-terminal effector domain of the bipartite response regulators"/>
    <property type="match status" value="1"/>
</dbReference>
<dbReference type="RefSeq" id="WP_113696858.1">
    <property type="nucleotide sequence ID" value="NZ_CP015163.1"/>
</dbReference>
<feature type="modified residue" description="4-aspartylphosphate" evidence="5">
    <location>
        <position position="54"/>
    </location>
</feature>
<evidence type="ECO:0000259" key="7">
    <source>
        <dbReference type="PROSITE" id="PS50110"/>
    </source>
</evidence>
<reference evidence="8 9" key="1">
    <citation type="submission" date="2016-04" db="EMBL/GenBank/DDBJ databases">
        <title>Complete genome sequence and analysis of deep-sea sediment isolate, Amycolatopsis sp. WP1.</title>
        <authorList>
            <person name="Wang H."/>
            <person name="Chen S."/>
            <person name="Wu Q."/>
        </authorList>
    </citation>
    <scope>NUCLEOTIDE SEQUENCE [LARGE SCALE GENOMIC DNA]</scope>
    <source>
        <strain evidence="8 9">WP1</strain>
    </source>
</reference>
<dbReference type="AlphaFoldDB" id="A0A344LIC1"/>
<dbReference type="InterPro" id="IPR058245">
    <property type="entry name" value="NreC/VraR/RcsB-like_REC"/>
</dbReference>
<keyword evidence="1 5" id="KW-0597">Phosphoprotein</keyword>
<dbReference type="GO" id="GO:0000160">
    <property type="term" value="P:phosphorelay signal transduction system"/>
    <property type="evidence" value="ECO:0007669"/>
    <property type="project" value="InterPro"/>
</dbReference>
<dbReference type="Gene3D" id="3.40.50.2300">
    <property type="match status" value="1"/>
</dbReference>
<evidence type="ECO:0000256" key="1">
    <source>
        <dbReference type="ARBA" id="ARBA00022553"/>
    </source>
</evidence>
<keyword evidence="3 8" id="KW-0238">DNA-binding</keyword>
<dbReference type="SMART" id="SM00421">
    <property type="entry name" value="HTH_LUXR"/>
    <property type="match status" value="1"/>
</dbReference>
<dbReference type="GO" id="GO:0006355">
    <property type="term" value="P:regulation of DNA-templated transcription"/>
    <property type="evidence" value="ECO:0007669"/>
    <property type="project" value="InterPro"/>
</dbReference>
<dbReference type="PROSITE" id="PS50043">
    <property type="entry name" value="HTH_LUXR_2"/>
    <property type="match status" value="1"/>
</dbReference>
<organism evidence="8 9">
    <name type="scientific">Amycolatopsis albispora</name>
    <dbReference type="NCBI Taxonomy" id="1804986"/>
    <lineage>
        <taxon>Bacteria</taxon>
        <taxon>Bacillati</taxon>
        <taxon>Actinomycetota</taxon>
        <taxon>Actinomycetes</taxon>
        <taxon>Pseudonocardiales</taxon>
        <taxon>Pseudonocardiaceae</taxon>
        <taxon>Amycolatopsis</taxon>
    </lineage>
</organism>
<protein>
    <submittedName>
        <fullName evidence="8">DNA-binding response regulator</fullName>
    </submittedName>
</protein>
<dbReference type="PROSITE" id="PS50110">
    <property type="entry name" value="RESPONSE_REGULATORY"/>
    <property type="match status" value="1"/>
</dbReference>
<dbReference type="SUPFAM" id="SSF52172">
    <property type="entry name" value="CheY-like"/>
    <property type="match status" value="1"/>
</dbReference>
<proteinExistence type="predicted"/>
<feature type="domain" description="HTH luxR-type" evidence="6">
    <location>
        <begin position="146"/>
        <end position="211"/>
    </location>
</feature>
<dbReference type="InterPro" id="IPR011006">
    <property type="entry name" value="CheY-like_superfamily"/>
</dbReference>
<name>A0A344LIC1_9PSEU</name>
<dbReference type="PRINTS" id="PR00038">
    <property type="entry name" value="HTHLUXR"/>
</dbReference>
<dbReference type="CDD" id="cd06170">
    <property type="entry name" value="LuxR_C_like"/>
    <property type="match status" value="1"/>
</dbReference>
<keyword evidence="2" id="KW-0805">Transcription regulation</keyword>